<feature type="compositionally biased region" description="Basic and acidic residues" evidence="10">
    <location>
        <begin position="56"/>
        <end position="65"/>
    </location>
</feature>
<reference evidence="12" key="2">
    <citation type="submission" date="2018-05" db="EMBL/GenBank/DDBJ databases">
        <title>OpunRS2 (Oryza punctata Reference Sequence Version 2).</title>
        <authorList>
            <person name="Zhang J."/>
            <person name="Kudrna D."/>
            <person name="Lee S."/>
            <person name="Talag J."/>
            <person name="Welchert J."/>
            <person name="Wing R.A."/>
        </authorList>
    </citation>
    <scope>NUCLEOTIDE SEQUENCE [LARGE SCALE GENOMIC DNA]</scope>
</reference>
<keyword evidence="13" id="KW-1185">Reference proteome</keyword>
<dbReference type="HOGENOM" id="CLU_026205_1_0_1"/>
<keyword evidence="5" id="KW-0010">Activator</keyword>
<sequence>MAMPPKPGDQPPQPSPGRSPNPNLNLPCSLPPIPACGAGPTQPPPPPPPTHHRRARSEVAFRFPDDLGLGGGADGGGFDEIGSEDDLFSTFMDMEKIAGADRDRAAETSSPPRPTKHRHSASFDGFAFGAGAGGPGAGLGKQQDGGGGGGGGVFSEVMEAKKAMSSEQLAELAAIDPKRAKRILANRQSAARSKERKARYITELERKVQTLQTEATTLSAQLTLFQRDTTGLSAENAELKIRLQAMEQQAQLRDALNDALKQEVERLKIATGEMTKSNDAYNTGMHQVPYSPSFFQLSEQHTVQHHAGIQQLPHQFQQPHPSVPSHQMLSHPNSLSDMMQQDSLGRLQGLDIGKGPVAVKNEAEVVVKSEGSSISAGGEGH</sequence>
<dbReference type="Gramene" id="OPUNC07G24840.1">
    <property type="protein sequence ID" value="OPUNC07G24840.1"/>
    <property type="gene ID" value="OPUNC07G24840"/>
</dbReference>
<evidence type="ECO:0000256" key="3">
    <source>
        <dbReference type="ARBA" id="ARBA00023015"/>
    </source>
</evidence>
<dbReference type="GO" id="GO:0003700">
    <property type="term" value="F:DNA-binding transcription factor activity"/>
    <property type="evidence" value="ECO:0007669"/>
    <property type="project" value="InterPro"/>
</dbReference>
<feature type="compositionally biased region" description="Pro residues" evidence="10">
    <location>
        <begin position="1"/>
        <end position="19"/>
    </location>
</feature>
<dbReference type="InterPro" id="IPR004827">
    <property type="entry name" value="bZIP"/>
</dbReference>
<dbReference type="eggNOG" id="ENOG502QQKB">
    <property type="taxonomic scope" value="Eukaryota"/>
</dbReference>
<evidence type="ECO:0000256" key="1">
    <source>
        <dbReference type="ARBA" id="ARBA00004123"/>
    </source>
</evidence>
<proteinExistence type="inferred from homology"/>
<keyword evidence="6" id="KW-0804">Transcription</keyword>
<dbReference type="PROSITE" id="PS50217">
    <property type="entry name" value="BZIP"/>
    <property type="match status" value="1"/>
</dbReference>
<keyword evidence="4" id="KW-0238">DNA-binding</keyword>
<dbReference type="PANTHER" id="PTHR13690:SF151">
    <property type="entry name" value="BZIP TRANSCRIPTION FACTOR"/>
    <property type="match status" value="1"/>
</dbReference>
<reference evidence="12" key="1">
    <citation type="submission" date="2015-04" db="UniProtKB">
        <authorList>
            <consortium name="EnsemblPlants"/>
        </authorList>
    </citation>
    <scope>IDENTIFICATION</scope>
</reference>
<dbReference type="InterPro" id="IPR046347">
    <property type="entry name" value="bZIP_sf"/>
</dbReference>
<evidence type="ECO:0000313" key="12">
    <source>
        <dbReference type="EnsemblPlants" id="OPUNC07G24840.1"/>
    </source>
</evidence>
<feature type="coiled-coil region" evidence="9">
    <location>
        <begin position="194"/>
        <end position="266"/>
    </location>
</feature>
<organism evidence="12">
    <name type="scientific">Oryza punctata</name>
    <name type="common">Red rice</name>
    <dbReference type="NCBI Taxonomy" id="4537"/>
    <lineage>
        <taxon>Eukaryota</taxon>
        <taxon>Viridiplantae</taxon>
        <taxon>Streptophyta</taxon>
        <taxon>Embryophyta</taxon>
        <taxon>Tracheophyta</taxon>
        <taxon>Spermatophyta</taxon>
        <taxon>Magnoliopsida</taxon>
        <taxon>Liliopsida</taxon>
        <taxon>Poales</taxon>
        <taxon>Poaceae</taxon>
        <taxon>BOP clade</taxon>
        <taxon>Oryzoideae</taxon>
        <taxon>Oryzeae</taxon>
        <taxon>Oryzinae</taxon>
        <taxon>Oryza</taxon>
    </lineage>
</organism>
<dbReference type="AlphaFoldDB" id="A0A0E0LPT7"/>
<feature type="region of interest" description="Disordered" evidence="10">
    <location>
        <begin position="1"/>
        <end position="84"/>
    </location>
</feature>
<comment type="similarity">
    <text evidence="2">Belongs to the bZIP family.</text>
</comment>
<evidence type="ECO:0000313" key="13">
    <source>
        <dbReference type="Proteomes" id="UP000026962"/>
    </source>
</evidence>
<dbReference type="SMART" id="SM00338">
    <property type="entry name" value="BRLZ"/>
    <property type="match status" value="1"/>
</dbReference>
<dbReference type="SUPFAM" id="SSF57959">
    <property type="entry name" value="Leucine zipper domain"/>
    <property type="match status" value="1"/>
</dbReference>
<evidence type="ECO:0000256" key="7">
    <source>
        <dbReference type="ARBA" id="ARBA00023242"/>
    </source>
</evidence>
<dbReference type="EnsemblPlants" id="OPUNC07G24840.1">
    <property type="protein sequence ID" value="OPUNC07G24840.1"/>
    <property type="gene ID" value="OPUNC07G24840"/>
</dbReference>
<comment type="subcellular location">
    <subcellularLocation>
        <location evidence="1">Nucleus</location>
    </subcellularLocation>
</comment>
<evidence type="ECO:0000256" key="2">
    <source>
        <dbReference type="ARBA" id="ARBA00007163"/>
    </source>
</evidence>
<dbReference type="GO" id="GO:0003677">
    <property type="term" value="F:DNA binding"/>
    <property type="evidence" value="ECO:0007669"/>
    <property type="project" value="UniProtKB-KW"/>
</dbReference>
<dbReference type="STRING" id="4537.A0A0E0LPT7"/>
<comment type="function">
    <text evidence="8">Transcription factor probably involved in vascular development and shoot tissue organization. Binds to the DNA sequence 5'-CCGAGTGTGCCCCTGG-3' present in the promoter region Box II of the phloem-specific rice tungro bacilliform virus (RTBV) promoter. May regulate tissue-specific expression of the RTBV promoter and virus replication.</text>
</comment>
<dbReference type="GO" id="GO:0005634">
    <property type="term" value="C:nucleus"/>
    <property type="evidence" value="ECO:0007669"/>
    <property type="project" value="UniProtKB-SubCell"/>
</dbReference>
<evidence type="ECO:0000256" key="4">
    <source>
        <dbReference type="ARBA" id="ARBA00023125"/>
    </source>
</evidence>
<keyword evidence="9" id="KW-0175">Coiled coil</keyword>
<feature type="compositionally biased region" description="Gly residues" evidence="10">
    <location>
        <begin position="128"/>
        <end position="149"/>
    </location>
</feature>
<dbReference type="PANTHER" id="PTHR13690">
    <property type="entry name" value="TRANSCRIPTION FACTOR POSF21-RELATED"/>
    <property type="match status" value="1"/>
</dbReference>
<feature type="region of interest" description="Disordered" evidence="10">
    <location>
        <begin position="127"/>
        <end position="149"/>
    </location>
</feature>
<feature type="compositionally biased region" description="Gly residues" evidence="10">
    <location>
        <begin position="68"/>
        <end position="79"/>
    </location>
</feature>
<dbReference type="Proteomes" id="UP000026962">
    <property type="component" value="Chromosome 7"/>
</dbReference>
<feature type="domain" description="BZIP" evidence="11">
    <location>
        <begin position="176"/>
        <end position="239"/>
    </location>
</feature>
<dbReference type="InterPro" id="IPR044759">
    <property type="entry name" value="bZIP_RF2"/>
</dbReference>
<dbReference type="FunFam" id="1.20.5.170:FF:000009">
    <property type="entry name" value="probable transcription factor PosF21"/>
    <property type="match status" value="1"/>
</dbReference>
<keyword evidence="7" id="KW-0539">Nucleus</keyword>
<keyword evidence="3" id="KW-0805">Transcription regulation</keyword>
<evidence type="ECO:0000259" key="11">
    <source>
        <dbReference type="PROSITE" id="PS50217"/>
    </source>
</evidence>
<dbReference type="Gene3D" id="1.20.5.170">
    <property type="match status" value="1"/>
</dbReference>
<protein>
    <recommendedName>
        <fullName evidence="11">BZIP domain-containing protein</fullName>
    </recommendedName>
</protein>
<dbReference type="OMA" id="HQMPFAG"/>
<evidence type="ECO:0000256" key="6">
    <source>
        <dbReference type="ARBA" id="ARBA00023163"/>
    </source>
</evidence>
<accession>A0A0E0LPT7</accession>
<evidence type="ECO:0000256" key="9">
    <source>
        <dbReference type="SAM" id="Coils"/>
    </source>
</evidence>
<evidence type="ECO:0000256" key="5">
    <source>
        <dbReference type="ARBA" id="ARBA00023159"/>
    </source>
</evidence>
<name>A0A0E0LPT7_ORYPU</name>
<dbReference type="CDD" id="cd14703">
    <property type="entry name" value="bZIP_plant_RF2"/>
    <property type="match status" value="1"/>
</dbReference>
<dbReference type="Pfam" id="PF00170">
    <property type="entry name" value="bZIP_1"/>
    <property type="match status" value="1"/>
</dbReference>
<evidence type="ECO:0000256" key="8">
    <source>
        <dbReference type="ARBA" id="ARBA00054342"/>
    </source>
</evidence>
<evidence type="ECO:0000256" key="10">
    <source>
        <dbReference type="SAM" id="MobiDB-lite"/>
    </source>
</evidence>